<dbReference type="EMBL" id="PYLZ01000011">
    <property type="protein sequence ID" value="PSW22755.1"/>
    <property type="molecule type" value="Genomic_DNA"/>
</dbReference>
<dbReference type="Pfam" id="PF06527">
    <property type="entry name" value="TniQ"/>
    <property type="match status" value="1"/>
</dbReference>
<name>A0A2T3P2L4_9GAMM</name>
<keyword evidence="3" id="KW-1185">Reference proteome</keyword>
<dbReference type="STRING" id="680026.AB733_20270"/>
<evidence type="ECO:0000313" key="3">
    <source>
        <dbReference type="Proteomes" id="UP000240481"/>
    </source>
</evidence>
<protein>
    <recommendedName>
        <fullName evidence="1">TniQ domain-containing protein</fullName>
    </recommendedName>
</protein>
<evidence type="ECO:0000259" key="1">
    <source>
        <dbReference type="Pfam" id="PF06527"/>
    </source>
</evidence>
<sequence length="577" mass="64963">MIFGPRNDQSLSVRRSPMVGESIKSFVWRLADVNACSYGDILAFLGFNRQSKPWFLPGSRSEQDMYSSLGKALNVSESALLDVLRPPELKALWAPSVKGTSDMKVRAIRMCSSCVEETRYHRQAWQHALYCVCPLHQEKLIETCPHCGEAIVIETCVGGRCFHCASAVEGWSRHQMAMPDWQSQVNQGAASLTTLKRLLNMAMIVIRSDDLFTTDMRIREMRITETMALMDKAWGLLHSEAARQQLRDKLSCRWRQEIAIIGEALPLTLYDQADALALSAKQVTPPFDMDKKVFSDRARALEIIKSSKHAAMQCENVETHELIKASPLSKGLGIKPGDLERLKLSGFFTQVNPTAAKRDALFNLKDVVAKFLNVPVVNRVTDGFERYDGLVPKACLFTAGLYESDVLLAMSEGVLPAQIVSEVKGTFIDRLLVHKVTFQTLYAQEYKQHNIGLMPIGLLPTYLGTKRLNVTAFLASDFFKGIAGHDAPKINEQIPTCVLKRVEDHYVILNKWAFFNGRSKTKCLCALKLAKIEPILRLNEEGCGSFEIYPKHAETILLERFDELSPNYKGKKRRRTK</sequence>
<dbReference type="Proteomes" id="UP000240481">
    <property type="component" value="Unassembled WGS sequence"/>
</dbReference>
<reference evidence="2 3" key="1">
    <citation type="submission" date="2018-01" db="EMBL/GenBank/DDBJ databases">
        <title>Whole genome sequencing of Histamine producing bacteria.</title>
        <authorList>
            <person name="Butler K."/>
        </authorList>
    </citation>
    <scope>NUCLEOTIDE SEQUENCE [LARGE SCALE GENOMIC DNA]</scope>
    <source>
        <strain evidence="2 3">DSM 24669</strain>
    </source>
</reference>
<organism evidence="2 3">
    <name type="scientific">Photobacterium swingsii</name>
    <dbReference type="NCBI Taxonomy" id="680026"/>
    <lineage>
        <taxon>Bacteria</taxon>
        <taxon>Pseudomonadati</taxon>
        <taxon>Pseudomonadota</taxon>
        <taxon>Gammaproteobacteria</taxon>
        <taxon>Vibrionales</taxon>
        <taxon>Vibrionaceae</taxon>
        <taxon>Photobacterium</taxon>
    </lineage>
</organism>
<dbReference type="InterPro" id="IPR009492">
    <property type="entry name" value="TniQ"/>
</dbReference>
<accession>A0A2T3P2L4</accession>
<dbReference type="AlphaFoldDB" id="A0A2T3P2L4"/>
<feature type="domain" description="TniQ" evidence="1">
    <location>
        <begin position="15"/>
        <end position="140"/>
    </location>
</feature>
<comment type="caution">
    <text evidence="2">The sequence shown here is derived from an EMBL/GenBank/DDBJ whole genome shotgun (WGS) entry which is preliminary data.</text>
</comment>
<proteinExistence type="predicted"/>
<dbReference type="RefSeq" id="WP_107302957.1">
    <property type="nucleotide sequence ID" value="NZ_AP024853.1"/>
</dbReference>
<gene>
    <name evidence="2" type="ORF">C9I94_18395</name>
</gene>
<dbReference type="OrthoDB" id="6138887at2"/>
<evidence type="ECO:0000313" key="2">
    <source>
        <dbReference type="EMBL" id="PSW22755.1"/>
    </source>
</evidence>